<evidence type="ECO:0000259" key="10">
    <source>
        <dbReference type="PROSITE" id="PS51722"/>
    </source>
</evidence>
<dbReference type="InterPro" id="IPR031157">
    <property type="entry name" value="G_TR_CS"/>
</dbReference>
<comment type="similarity">
    <text evidence="2 9">Belongs to the TRAFAC class translation factor GTPase superfamily. Classic translation factor GTPase family. PrfC subfamily.</text>
</comment>
<keyword evidence="12" id="KW-1185">Reference proteome</keyword>
<dbReference type="InterPro" id="IPR053905">
    <property type="entry name" value="EF-G-like_DII"/>
</dbReference>
<evidence type="ECO:0000256" key="6">
    <source>
        <dbReference type="ARBA" id="ARBA00023134"/>
    </source>
</evidence>
<dbReference type="EMBL" id="CP032416">
    <property type="protein sequence ID" value="AYD40838.1"/>
    <property type="molecule type" value="Genomic_DNA"/>
</dbReference>
<gene>
    <name evidence="9" type="primary">prfC</name>
    <name evidence="11" type="ORF">D4Z93_10005</name>
</gene>
<dbReference type="AlphaFoldDB" id="A0A386H5J9"/>
<dbReference type="SUPFAM" id="SSF52540">
    <property type="entry name" value="P-loop containing nucleoside triphosphate hydrolases"/>
    <property type="match status" value="1"/>
</dbReference>
<evidence type="ECO:0000256" key="1">
    <source>
        <dbReference type="ARBA" id="ARBA00004496"/>
    </source>
</evidence>
<comment type="subcellular location">
    <subcellularLocation>
        <location evidence="1 9">Cytoplasm</location>
    </subcellularLocation>
</comment>
<dbReference type="PROSITE" id="PS51722">
    <property type="entry name" value="G_TR_2"/>
    <property type="match status" value="1"/>
</dbReference>
<evidence type="ECO:0000256" key="2">
    <source>
        <dbReference type="ARBA" id="ARBA00009978"/>
    </source>
</evidence>
<dbReference type="GO" id="GO:0005525">
    <property type="term" value="F:GTP binding"/>
    <property type="evidence" value="ECO:0007669"/>
    <property type="project" value="UniProtKB-UniRule"/>
</dbReference>
<dbReference type="NCBIfam" id="TIGR00503">
    <property type="entry name" value="prfC"/>
    <property type="match status" value="1"/>
</dbReference>
<keyword evidence="3 9" id="KW-0963">Cytoplasm</keyword>
<dbReference type="CDD" id="cd03689">
    <property type="entry name" value="RF3_II"/>
    <property type="match status" value="1"/>
</dbReference>
<dbReference type="Gene3D" id="3.40.50.300">
    <property type="entry name" value="P-loop containing nucleotide triphosphate hydrolases"/>
    <property type="match status" value="1"/>
</dbReference>
<dbReference type="InterPro" id="IPR035647">
    <property type="entry name" value="EFG_III/V"/>
</dbReference>
<feature type="domain" description="Tr-type G" evidence="10">
    <location>
        <begin position="9"/>
        <end position="278"/>
    </location>
</feature>
<dbReference type="PRINTS" id="PR00315">
    <property type="entry name" value="ELONGATNFCT"/>
</dbReference>
<dbReference type="FunFam" id="3.40.50.300:FF:000542">
    <property type="entry name" value="Peptide chain release factor 3"/>
    <property type="match status" value="1"/>
</dbReference>
<dbReference type="InterPro" id="IPR000795">
    <property type="entry name" value="T_Tr_GTP-bd_dom"/>
</dbReference>
<dbReference type="InterPro" id="IPR005225">
    <property type="entry name" value="Small_GTP-bd"/>
</dbReference>
<name>A0A386H5J9_9CLOT</name>
<evidence type="ECO:0000256" key="9">
    <source>
        <dbReference type="HAMAP-Rule" id="MF_00072"/>
    </source>
</evidence>
<dbReference type="GO" id="GO:0016150">
    <property type="term" value="F:translation release factor activity, codon nonspecific"/>
    <property type="evidence" value="ECO:0007669"/>
    <property type="project" value="TreeGrafter"/>
</dbReference>
<proteinExistence type="inferred from homology"/>
<keyword evidence="5 9" id="KW-0648">Protein biosynthesis</keyword>
<protein>
    <recommendedName>
        <fullName evidence="8 9">Peptide chain release factor 3</fullName>
        <shortName evidence="9">RF-3</shortName>
    </recommendedName>
</protein>
<accession>A0A386H5J9</accession>
<evidence type="ECO:0000256" key="3">
    <source>
        <dbReference type="ARBA" id="ARBA00022490"/>
    </source>
</evidence>
<dbReference type="Gene3D" id="3.30.70.3280">
    <property type="entry name" value="Peptide chain release factor 3, domain III"/>
    <property type="match status" value="1"/>
</dbReference>
<dbReference type="Pfam" id="PF16658">
    <property type="entry name" value="RF3_C"/>
    <property type="match status" value="1"/>
</dbReference>
<dbReference type="NCBIfam" id="TIGR00231">
    <property type="entry name" value="small_GTP"/>
    <property type="match status" value="1"/>
</dbReference>
<dbReference type="InterPro" id="IPR038467">
    <property type="entry name" value="RF3_dom_3_sf"/>
</dbReference>
<dbReference type="HAMAP" id="MF_00072">
    <property type="entry name" value="Rel_fac_3"/>
    <property type="match status" value="1"/>
</dbReference>
<comment type="function">
    <text evidence="7 9">Increases the formation of ribosomal termination complexes and stimulates activities of RF-1 and RF-2. It binds guanine nucleotides and has strong preference for UGA stop codons. It may interact directly with the ribosome. The stimulation of RF-1 and RF-2 is significantly reduced by GTP and GDP, but not by GMP.</text>
</comment>
<organism evidence="11 12">
    <name type="scientific">Clostridium fermenticellae</name>
    <dbReference type="NCBI Taxonomy" id="2068654"/>
    <lineage>
        <taxon>Bacteria</taxon>
        <taxon>Bacillati</taxon>
        <taxon>Bacillota</taxon>
        <taxon>Clostridia</taxon>
        <taxon>Eubacteriales</taxon>
        <taxon>Clostridiaceae</taxon>
        <taxon>Clostridium</taxon>
    </lineage>
</organism>
<dbReference type="CDD" id="cd04169">
    <property type="entry name" value="RF3"/>
    <property type="match status" value="1"/>
</dbReference>
<dbReference type="NCBIfam" id="NF001964">
    <property type="entry name" value="PRK00741.1"/>
    <property type="match status" value="1"/>
</dbReference>
<dbReference type="PANTHER" id="PTHR43556">
    <property type="entry name" value="PEPTIDE CHAIN RELEASE FACTOR RF3"/>
    <property type="match status" value="1"/>
</dbReference>
<dbReference type="KEGG" id="cfer:D4Z93_10005"/>
<feature type="binding site" evidence="9">
    <location>
        <begin position="140"/>
        <end position="143"/>
    </location>
    <ligand>
        <name>GTP</name>
        <dbReference type="ChEBI" id="CHEBI:37565"/>
    </ligand>
</feature>
<feature type="binding site" evidence="9">
    <location>
        <begin position="18"/>
        <end position="25"/>
    </location>
    <ligand>
        <name>GTP</name>
        <dbReference type="ChEBI" id="CHEBI:37565"/>
    </ligand>
</feature>
<dbReference type="FunFam" id="2.40.30.10:FF:000040">
    <property type="entry name" value="Peptide chain release factor 3"/>
    <property type="match status" value="1"/>
</dbReference>
<reference evidence="11 12" key="1">
    <citation type="journal article" date="2019" name="Int. J. Syst. Evol. Microbiol.">
        <title>Clostridium fermenticellae sp. nov., isolated from the mud in a fermentation cellar for the production of the Chinese liquor, baijiu.</title>
        <authorList>
            <person name="Xu P.X."/>
            <person name="Chai L.J."/>
            <person name="Qiu T."/>
            <person name="Zhang X.J."/>
            <person name="Lu Z.M."/>
            <person name="Xiao C."/>
            <person name="Wang S.T."/>
            <person name="Shen C.H."/>
            <person name="Shi J.S."/>
            <person name="Xu Z.H."/>
        </authorList>
    </citation>
    <scope>NUCLEOTIDE SEQUENCE [LARGE SCALE GENOMIC DNA]</scope>
    <source>
        <strain evidence="11 12">JN500901</strain>
    </source>
</reference>
<evidence type="ECO:0000256" key="5">
    <source>
        <dbReference type="ARBA" id="ARBA00022917"/>
    </source>
</evidence>
<dbReference type="InterPro" id="IPR041732">
    <property type="entry name" value="RF3_GTP-bd"/>
</dbReference>
<evidence type="ECO:0000256" key="4">
    <source>
        <dbReference type="ARBA" id="ARBA00022741"/>
    </source>
</evidence>
<dbReference type="GO" id="GO:0003924">
    <property type="term" value="F:GTPase activity"/>
    <property type="evidence" value="ECO:0007669"/>
    <property type="project" value="InterPro"/>
</dbReference>
<dbReference type="PROSITE" id="PS00301">
    <property type="entry name" value="G_TR_1"/>
    <property type="match status" value="1"/>
</dbReference>
<dbReference type="Proteomes" id="UP000266301">
    <property type="component" value="Chromosome"/>
</dbReference>
<evidence type="ECO:0000256" key="8">
    <source>
        <dbReference type="ARBA" id="ARBA00073639"/>
    </source>
</evidence>
<dbReference type="GO" id="GO:0006449">
    <property type="term" value="P:regulation of translational termination"/>
    <property type="evidence" value="ECO:0007669"/>
    <property type="project" value="UniProtKB-UniRule"/>
</dbReference>
<feature type="binding site" evidence="9">
    <location>
        <begin position="86"/>
        <end position="90"/>
    </location>
    <ligand>
        <name>GTP</name>
        <dbReference type="ChEBI" id="CHEBI:37565"/>
    </ligand>
</feature>
<evidence type="ECO:0000313" key="11">
    <source>
        <dbReference type="EMBL" id="AYD40838.1"/>
    </source>
</evidence>
<evidence type="ECO:0000256" key="7">
    <source>
        <dbReference type="ARBA" id="ARBA00025017"/>
    </source>
</evidence>
<keyword evidence="6 9" id="KW-0342">GTP-binding</keyword>
<dbReference type="InterPro" id="IPR027417">
    <property type="entry name" value="P-loop_NTPase"/>
</dbReference>
<dbReference type="Pfam" id="PF00009">
    <property type="entry name" value="GTP_EFTU"/>
    <property type="match status" value="1"/>
</dbReference>
<dbReference type="SUPFAM" id="SSF54980">
    <property type="entry name" value="EF-G C-terminal domain-like"/>
    <property type="match status" value="1"/>
</dbReference>
<dbReference type="RefSeq" id="WP_119973188.1">
    <property type="nucleotide sequence ID" value="NZ_CP032416.1"/>
</dbReference>
<dbReference type="FunFam" id="3.30.70.3280:FF:000001">
    <property type="entry name" value="Peptide chain release factor 3"/>
    <property type="match status" value="1"/>
</dbReference>
<dbReference type="GO" id="GO:0016149">
    <property type="term" value="F:translation release factor activity, codon specific"/>
    <property type="evidence" value="ECO:0007669"/>
    <property type="project" value="UniProtKB-UniRule"/>
</dbReference>
<sequence length="530" mass="59883">MADLIKEIDRRRTFAIISHPDAGKTTLTEKLLLYGGAIRLAGSVKARKSSKHAVSDWMEIEKQRGISVTSSVMQFNYNGFCINILDTPGHQDFSEDTYRTLMAADSAVMVIDAAKGVEEQTKKLFHVCSLRGIPIFTFINKMDRESKDPFELLEDIENTLEIKSYPMNWPIGSGSGFKGVYDRNKNLVELFNGGNHGQTEVESIEGNVEDDVFKDLLGDSLHDKLKEDIELLDVAGDEFDIKKVRNASLTPVFFGSALTNFGVEPFLEKFLKLTTPPLARQTDQGEIEVYDNNFSAFVFKIQANMNPAHRDRIAFMRICSGKFKKGMEVFHVQGKNKVKLAQPQQFLAQDREIVEEAYAGDIIGVFDPGIFRIGDTLCTGPKKFKFEGIPVFAPEHFARVKTIDTMKRKQFIKGITEISEEGAIQVFKELNIGIEEIIVGVVGVLQFEVLEYRMKHEYNVDVKIEGLSYRYIRWVEDLNDSIDNIVTTSDTKLVKDLSDRDILIFQSEWAIGWALEHNKGLTLSDIGKSE</sequence>
<dbReference type="OrthoDB" id="9804431at2"/>
<evidence type="ECO:0000313" key="12">
    <source>
        <dbReference type="Proteomes" id="UP000266301"/>
    </source>
</evidence>
<keyword evidence="4 9" id="KW-0547">Nucleotide-binding</keyword>
<dbReference type="InterPro" id="IPR032090">
    <property type="entry name" value="RF3_C"/>
</dbReference>
<dbReference type="InterPro" id="IPR009000">
    <property type="entry name" value="Transl_B-barrel_sf"/>
</dbReference>
<dbReference type="InterPro" id="IPR004548">
    <property type="entry name" value="PrfC"/>
</dbReference>
<dbReference type="GO" id="GO:0005829">
    <property type="term" value="C:cytosol"/>
    <property type="evidence" value="ECO:0007669"/>
    <property type="project" value="TreeGrafter"/>
</dbReference>
<dbReference type="Gene3D" id="2.40.30.10">
    <property type="entry name" value="Translation factors"/>
    <property type="match status" value="1"/>
</dbReference>
<dbReference type="SUPFAM" id="SSF50447">
    <property type="entry name" value="Translation proteins"/>
    <property type="match status" value="1"/>
</dbReference>
<dbReference type="Pfam" id="PF22042">
    <property type="entry name" value="EF-G_D2"/>
    <property type="match status" value="1"/>
</dbReference>
<dbReference type="PANTHER" id="PTHR43556:SF2">
    <property type="entry name" value="PEPTIDE CHAIN RELEASE FACTOR RF3"/>
    <property type="match status" value="1"/>
</dbReference>